<reference evidence="2" key="1">
    <citation type="submission" date="2023-07" db="EMBL/GenBank/DDBJ databases">
        <title>Biological control against Fusarium languescens, the causal agent of wilt in Jalapeno peppers, by a novel bacterial subspecies: Bacillus cabrialesii subsp. tritici TSO2.</title>
        <authorList>
            <person name="Montoya-Martinez A.C."/>
            <person name="Figueroa-Brambila K.M."/>
            <person name="Escalante-Beltran A."/>
            <person name="Lopez-Montoya N.D."/>
            <person name="Valenzuela-Ruiz V."/>
            <person name="Parra-Cota F.I."/>
            <person name="Estrada Alvarado M.I."/>
            <person name="De Los Santos Villalobos S."/>
        </authorList>
    </citation>
    <scope>NUCLEOTIDE SEQUENCE</scope>
    <source>
        <strain evidence="2">TSO2</strain>
    </source>
</reference>
<keyword evidence="1" id="KW-0472">Membrane</keyword>
<name>A0ABT9DMC8_9BACI</name>
<sequence length="226" mass="26680">MNYFSREMIMLYGVGATLFIGILNLISSRRSNKKTIYVNAVTSERVKWMTNLKELISEYLSLTTYYDDKPFLTGEDQANYFERLFYLQSNIKLQLNYADEKDQVINILIEKINQKIIGLYSAKKIISNKDFPSEDLHKAMNFVLENKGEEFGNKIKKEKDYSIDKFLTEITNEAITVFNESFRDQYGYKGRDELRQLTDDLVNKCREYLKLEWEKVKKEAENGKIK</sequence>
<dbReference type="EMBL" id="JAHBMK020000001">
    <property type="protein sequence ID" value="MDO8225864.1"/>
    <property type="molecule type" value="Genomic_DNA"/>
</dbReference>
<dbReference type="RefSeq" id="WP_119996318.1">
    <property type="nucleotide sequence ID" value="NZ_JAHBMK020000001.1"/>
</dbReference>
<evidence type="ECO:0000313" key="2">
    <source>
        <dbReference type="EMBL" id="MDO8225864.1"/>
    </source>
</evidence>
<evidence type="ECO:0000313" key="3">
    <source>
        <dbReference type="Proteomes" id="UP001177121"/>
    </source>
</evidence>
<dbReference type="Proteomes" id="UP001177121">
    <property type="component" value="Unassembled WGS sequence"/>
</dbReference>
<protein>
    <submittedName>
        <fullName evidence="2">Uncharacterized protein</fullName>
    </submittedName>
</protein>
<keyword evidence="1" id="KW-0812">Transmembrane</keyword>
<organism evidence="2 3">
    <name type="scientific">Bacillus cabrialesii subsp. tritici</name>
    <dbReference type="NCBI Taxonomy" id="2944916"/>
    <lineage>
        <taxon>Bacteria</taxon>
        <taxon>Bacillati</taxon>
        <taxon>Bacillota</taxon>
        <taxon>Bacilli</taxon>
        <taxon>Bacillales</taxon>
        <taxon>Bacillaceae</taxon>
        <taxon>Bacillus</taxon>
        <taxon>Bacillus cabrialesii</taxon>
    </lineage>
</organism>
<keyword evidence="1" id="KW-1133">Transmembrane helix</keyword>
<comment type="caution">
    <text evidence="2">The sequence shown here is derived from an EMBL/GenBank/DDBJ whole genome shotgun (WGS) entry which is preliminary data.</text>
</comment>
<accession>A0ABT9DMC8</accession>
<feature type="transmembrane region" description="Helical" evidence="1">
    <location>
        <begin position="6"/>
        <end position="26"/>
    </location>
</feature>
<keyword evidence="3" id="KW-1185">Reference proteome</keyword>
<gene>
    <name evidence="2" type="ORF">KHP33_013545</name>
</gene>
<evidence type="ECO:0000256" key="1">
    <source>
        <dbReference type="SAM" id="Phobius"/>
    </source>
</evidence>
<proteinExistence type="predicted"/>